<dbReference type="Pfam" id="PF22381">
    <property type="entry name" value="Staph_reg_Sar_Rot"/>
    <property type="match status" value="1"/>
</dbReference>
<dbReference type="PANTHER" id="PTHR33164">
    <property type="entry name" value="TRANSCRIPTIONAL REGULATOR, MARR FAMILY"/>
    <property type="match status" value="1"/>
</dbReference>
<gene>
    <name evidence="7" type="ORF">FJU08_11450</name>
</gene>
<dbReference type="RefSeq" id="WP_141149148.1">
    <property type="nucleotide sequence ID" value="NZ_VHLG01000005.1"/>
</dbReference>
<evidence type="ECO:0000259" key="6">
    <source>
        <dbReference type="PROSITE" id="PS50995"/>
    </source>
</evidence>
<feature type="domain" description="HTH marR-type" evidence="6">
    <location>
        <begin position="18"/>
        <end position="145"/>
    </location>
</feature>
<protein>
    <submittedName>
        <fullName evidence="7">MarR family transcriptional regulator</fullName>
    </submittedName>
</protein>
<dbReference type="FunFam" id="1.10.10.10:FF:000163">
    <property type="entry name" value="MarR family transcriptional regulator"/>
    <property type="match status" value="1"/>
</dbReference>
<name>A0A506UFH5_9HYPH</name>
<dbReference type="Gene3D" id="1.10.10.10">
    <property type="entry name" value="Winged helix-like DNA-binding domain superfamily/Winged helix DNA-binding domain"/>
    <property type="match status" value="1"/>
</dbReference>
<comment type="caution">
    <text evidence="7">The sequence shown here is derived from an EMBL/GenBank/DDBJ whole genome shotgun (WGS) entry which is preliminary data.</text>
</comment>
<dbReference type="SUPFAM" id="SSF46785">
    <property type="entry name" value="Winged helix' DNA-binding domain"/>
    <property type="match status" value="1"/>
</dbReference>
<comment type="subcellular location">
    <subcellularLocation>
        <location evidence="1">Cytoplasm</location>
    </subcellularLocation>
</comment>
<evidence type="ECO:0000256" key="3">
    <source>
        <dbReference type="ARBA" id="ARBA00023015"/>
    </source>
</evidence>
<evidence type="ECO:0000313" key="7">
    <source>
        <dbReference type="EMBL" id="TPW30577.1"/>
    </source>
</evidence>
<evidence type="ECO:0000256" key="2">
    <source>
        <dbReference type="ARBA" id="ARBA00022490"/>
    </source>
</evidence>
<evidence type="ECO:0000313" key="8">
    <source>
        <dbReference type="Proteomes" id="UP000318801"/>
    </source>
</evidence>
<dbReference type="OrthoDB" id="9806864at2"/>
<sequence>MNTDENDTPSIAEMMHLDNQICFSVYAAAHAFAHAYKPLLAPLGLTYPQYLVMLVLWENDTLSVNEIGQRLGLDSGTLSPLLKRLEVAGRIARKRAEGDERRVVISLTPEGKALQKQAETVAAAIGKKTGCTREDAVDLLNRLNLLSAQLRG</sequence>
<evidence type="ECO:0000256" key="1">
    <source>
        <dbReference type="ARBA" id="ARBA00004496"/>
    </source>
</evidence>
<dbReference type="Proteomes" id="UP000318801">
    <property type="component" value="Unassembled WGS sequence"/>
</dbReference>
<keyword evidence="5" id="KW-0804">Transcription</keyword>
<evidence type="ECO:0000256" key="5">
    <source>
        <dbReference type="ARBA" id="ARBA00023163"/>
    </source>
</evidence>
<dbReference type="GO" id="GO:0005737">
    <property type="term" value="C:cytoplasm"/>
    <property type="evidence" value="ECO:0007669"/>
    <property type="project" value="UniProtKB-SubCell"/>
</dbReference>
<dbReference type="GO" id="GO:0003700">
    <property type="term" value="F:DNA-binding transcription factor activity"/>
    <property type="evidence" value="ECO:0007669"/>
    <property type="project" value="InterPro"/>
</dbReference>
<keyword evidence="4" id="KW-0238">DNA-binding</keyword>
<proteinExistence type="predicted"/>
<evidence type="ECO:0000256" key="4">
    <source>
        <dbReference type="ARBA" id="ARBA00023125"/>
    </source>
</evidence>
<dbReference type="InterPro" id="IPR039422">
    <property type="entry name" value="MarR/SlyA-like"/>
</dbReference>
<keyword evidence="3" id="KW-0805">Transcription regulation</keyword>
<dbReference type="GO" id="GO:0006950">
    <property type="term" value="P:response to stress"/>
    <property type="evidence" value="ECO:0007669"/>
    <property type="project" value="TreeGrafter"/>
</dbReference>
<dbReference type="PRINTS" id="PR00598">
    <property type="entry name" value="HTHMARR"/>
</dbReference>
<dbReference type="InterPro" id="IPR055166">
    <property type="entry name" value="Transc_reg_Sar_Rot_HTH"/>
</dbReference>
<accession>A0A506UFH5</accession>
<organism evidence="7 8">
    <name type="scientific">Martelella alba</name>
    <dbReference type="NCBI Taxonomy" id="2590451"/>
    <lineage>
        <taxon>Bacteria</taxon>
        <taxon>Pseudomonadati</taxon>
        <taxon>Pseudomonadota</taxon>
        <taxon>Alphaproteobacteria</taxon>
        <taxon>Hyphomicrobiales</taxon>
        <taxon>Aurantimonadaceae</taxon>
        <taxon>Martelella</taxon>
    </lineage>
</organism>
<dbReference type="GO" id="GO:0003677">
    <property type="term" value="F:DNA binding"/>
    <property type="evidence" value="ECO:0007669"/>
    <property type="project" value="UniProtKB-KW"/>
</dbReference>
<keyword evidence="2" id="KW-0963">Cytoplasm</keyword>
<reference evidence="7 8" key="1">
    <citation type="submission" date="2019-06" db="EMBL/GenBank/DDBJ databases">
        <authorList>
            <person name="Li M."/>
        </authorList>
    </citation>
    <scope>NUCLEOTIDE SEQUENCE [LARGE SCALE GENOMIC DNA]</scope>
    <source>
        <strain evidence="7 8">BGMRC2036</strain>
    </source>
</reference>
<dbReference type="SMART" id="SM00347">
    <property type="entry name" value="HTH_MARR"/>
    <property type="match status" value="1"/>
</dbReference>
<dbReference type="InterPro" id="IPR000835">
    <property type="entry name" value="HTH_MarR-typ"/>
</dbReference>
<dbReference type="InterPro" id="IPR036390">
    <property type="entry name" value="WH_DNA-bd_sf"/>
</dbReference>
<dbReference type="EMBL" id="VHLG01000005">
    <property type="protein sequence ID" value="TPW30577.1"/>
    <property type="molecule type" value="Genomic_DNA"/>
</dbReference>
<dbReference type="PANTHER" id="PTHR33164:SF5">
    <property type="entry name" value="ORGANIC HYDROPEROXIDE RESISTANCE TRANSCRIPTIONAL REGULATOR"/>
    <property type="match status" value="1"/>
</dbReference>
<dbReference type="InterPro" id="IPR036388">
    <property type="entry name" value="WH-like_DNA-bd_sf"/>
</dbReference>
<dbReference type="AlphaFoldDB" id="A0A506UFH5"/>
<dbReference type="PROSITE" id="PS50995">
    <property type="entry name" value="HTH_MARR_2"/>
    <property type="match status" value="1"/>
</dbReference>
<keyword evidence="8" id="KW-1185">Reference proteome</keyword>